<dbReference type="VEuPathDB" id="CryptoDB:Vbra_4737"/>
<dbReference type="Proteomes" id="UP000041254">
    <property type="component" value="Unassembled WGS sequence"/>
</dbReference>
<dbReference type="EMBL" id="CDMY01000144">
    <property type="protein sequence ID" value="CEL93157.1"/>
    <property type="molecule type" value="Genomic_DNA"/>
</dbReference>
<dbReference type="InParanoid" id="A0A0G4ECV9"/>
<organism evidence="1 2">
    <name type="scientific">Vitrella brassicaformis (strain CCMP3155)</name>
    <dbReference type="NCBI Taxonomy" id="1169540"/>
    <lineage>
        <taxon>Eukaryota</taxon>
        <taxon>Sar</taxon>
        <taxon>Alveolata</taxon>
        <taxon>Colpodellida</taxon>
        <taxon>Vitrellaceae</taxon>
        <taxon>Vitrella</taxon>
    </lineage>
</organism>
<accession>A0A0G4ECV9</accession>
<dbReference type="AlphaFoldDB" id="A0A0G4ECV9"/>
<protein>
    <submittedName>
        <fullName evidence="1">Uncharacterized protein</fullName>
    </submittedName>
</protein>
<gene>
    <name evidence="1" type="ORF">Vbra_4737</name>
</gene>
<sequence length="182" mass="20103">MSAPHLTRIMAEAEGMTDEELYAAFKAIPIPTLIAEEDALKGEQVQAYLVVRRRWRAYRRRRMDKALKELEEAWQQASLAQAAEQNTFQGLAHAPPTFAAYPPPAHLGYGMPSLAPPVAWVLPPVGTVDFVKFTLAPMATVPPTLRHAHLSARAVQRLRLGHTPQVVHKAFVDEMGLALGLP</sequence>
<evidence type="ECO:0000313" key="2">
    <source>
        <dbReference type="Proteomes" id="UP000041254"/>
    </source>
</evidence>
<proteinExistence type="predicted"/>
<name>A0A0G4ECV9_VITBC</name>
<evidence type="ECO:0000313" key="1">
    <source>
        <dbReference type="EMBL" id="CEL93157.1"/>
    </source>
</evidence>
<keyword evidence="2" id="KW-1185">Reference proteome</keyword>
<reference evidence="1 2" key="1">
    <citation type="submission" date="2014-11" db="EMBL/GenBank/DDBJ databases">
        <authorList>
            <person name="Zhu J."/>
            <person name="Qi W."/>
            <person name="Song R."/>
        </authorList>
    </citation>
    <scope>NUCLEOTIDE SEQUENCE [LARGE SCALE GENOMIC DNA]</scope>
</reference>